<name>A0ACB8UZI8_9EURO</name>
<dbReference type="EMBL" id="JALBCA010000027">
    <property type="protein sequence ID" value="KAI2388946.1"/>
    <property type="molecule type" value="Genomic_DNA"/>
</dbReference>
<protein>
    <submittedName>
        <fullName evidence="1">Aspartate--tRNA ligase msd1</fullName>
        <ecNumber evidence="1">6.1.1.12</ecNumber>
    </submittedName>
</protein>
<sequence length="636" mass="70895">MMLFPSAIPDFKFLLQSNAMDKEVTLHGYLGKRTDLGKKMSFVRLTDPSLAQTVQVVSFSKGEAFQKLRSIDSNSPVAVRGIIRSKAARSKSENVDPVIDAEGNIDSIEIVLEDIQRLNRFPRDIIMTPETIFPVEKRYLQIRNDKTLREALVFRAKANMVLRKALEECEPAFVEVETPLLFKSTPEGAREFLVPTRRPGLAYALPQSPQQYKQILMSSGIPRYYQFAHCFRDEDLRADRQPEFTQVSSAESKEESILIILIQLDFEMSFSRGEDVMAVIEQVIRKLWSAMLPEHLGSSPFPRVTYHEVMSKYGSDKPDPRIGMEIHRIDYMIPVDLVSKITDLREPIVEAIRLEGNGDPSETQKFIKSFMDSPAAGEFISNPEGEPGVFVFDSSKPLSGLQAFGFEATWALENDLNLKDGDLLVLQARRNAPFSGGSTPLGDLRRAIHRAAVENGFKPALTGFHFLWVTHFPLFSPSSDSEPGQGGSAGISSTHHPFTAPHTPEDVSLLLTDPTKAIADHYDLVVNGVELGGGSRRIHSAEVQEFILRDILKMSESRLADFSHLIDALRAGCPPHAGMALGFDRLIAVMLGKDSVRDVIAFPKSGKGEDVMVGTPSEITQEALQTYHLRLREDQL</sequence>
<keyword evidence="1" id="KW-0436">Ligase</keyword>
<gene>
    <name evidence="1" type="primary">MSD1</name>
    <name evidence="1" type="ORF">LOY88_002319</name>
</gene>
<dbReference type="EC" id="6.1.1.12" evidence="1"/>
<organism evidence="1">
    <name type="scientific">Ophidiomyces ophidiicola</name>
    <dbReference type="NCBI Taxonomy" id="1387563"/>
    <lineage>
        <taxon>Eukaryota</taxon>
        <taxon>Fungi</taxon>
        <taxon>Dikarya</taxon>
        <taxon>Ascomycota</taxon>
        <taxon>Pezizomycotina</taxon>
        <taxon>Eurotiomycetes</taxon>
        <taxon>Eurotiomycetidae</taxon>
        <taxon>Onygenales</taxon>
        <taxon>Onygenaceae</taxon>
        <taxon>Ophidiomyces</taxon>
    </lineage>
</organism>
<evidence type="ECO:0000313" key="1">
    <source>
        <dbReference type="EMBL" id="KAI2388946.1"/>
    </source>
</evidence>
<reference evidence="1" key="1">
    <citation type="journal article" date="2022" name="bioRxiv">
        <title>Population genetic analysis of Ophidiomyces ophidiicola, the causative agent of snake fungal disease, indicates recent introductions to the USA.</title>
        <authorList>
            <person name="Ladner J.T."/>
            <person name="Palmer J.M."/>
            <person name="Ettinger C.L."/>
            <person name="Stajich J.E."/>
            <person name="Farrell T.M."/>
            <person name="Glorioso B.M."/>
            <person name="Lawson B."/>
            <person name="Price S.J."/>
            <person name="Stengle A.G."/>
            <person name="Grear D.A."/>
            <person name="Lorch J.M."/>
        </authorList>
    </citation>
    <scope>NUCLEOTIDE SEQUENCE</scope>
    <source>
        <strain evidence="1">NWHC 24266-5</strain>
    </source>
</reference>
<comment type="caution">
    <text evidence="1">The sequence shown here is derived from an EMBL/GenBank/DDBJ whole genome shotgun (WGS) entry which is preliminary data.</text>
</comment>
<proteinExistence type="predicted"/>
<accession>A0ACB8UZI8</accession>